<dbReference type="OrthoDB" id="284473at2759"/>
<evidence type="ECO:0000313" key="4">
    <source>
        <dbReference type="Proteomes" id="UP001153618"/>
    </source>
</evidence>
<accession>A0A9W4MY87</accession>
<feature type="compositionally biased region" description="Basic and acidic residues" evidence="1">
    <location>
        <begin position="386"/>
        <end position="412"/>
    </location>
</feature>
<feature type="compositionally biased region" description="Basic and acidic residues" evidence="1">
    <location>
        <begin position="208"/>
        <end position="245"/>
    </location>
</feature>
<name>A0A9W4MY87_PENOL</name>
<feature type="compositionally biased region" description="Basic residues" evidence="1">
    <location>
        <begin position="324"/>
        <end position="337"/>
    </location>
</feature>
<feature type="region of interest" description="Disordered" evidence="1">
    <location>
        <begin position="1"/>
        <end position="25"/>
    </location>
</feature>
<dbReference type="EMBL" id="CAJVOS010000037">
    <property type="protein sequence ID" value="CAG8164092.1"/>
    <property type="molecule type" value="Genomic_DNA"/>
</dbReference>
<feature type="compositionally biased region" description="Polar residues" evidence="1">
    <location>
        <begin position="165"/>
        <end position="188"/>
    </location>
</feature>
<evidence type="ECO:0000259" key="2">
    <source>
        <dbReference type="Pfam" id="PF21204"/>
    </source>
</evidence>
<evidence type="ECO:0000313" key="3">
    <source>
        <dbReference type="EMBL" id="CAG8164092.1"/>
    </source>
</evidence>
<sequence length="735" mass="81855">MSVNEKRQSQHTPTPPATSSSESDRQALDLRLQRLSDEVLSPVPYILTFPTNAPFHLGNRATGNWAVGHDRPFSVEEQQLQYMTFLSHHDTDSLLVAVGDWSDETGRMMADRSTDPSTTESSRDATGTKKKISLKDYKHQKTSGAVASPMGPHVGSRGAADSTKSEGQQQTTSSEPHQNIPKTESTQIPPKPSMRRSPPNRAGQKRPPGSERESLIPRGTKDSEAHSPKKQRFSPEKDTRRDHSPSKLPALLSPTLPPTPTGSRLPRLLSPTLPPDIERELASLGGGVSPRSSKPNVAEKTLPTKDNSQWDKPRDHTRADHPKVRLVTKLRYGRANRKRVEALLKFNGKRKSHRSDSPISQDTDRDESSRRGDDGVPSRIGGAKSKNHETEEPMGVRDRRAKEQKSITEKPRTPIPHPPTLHSVAHEKTKTSSATMTKDPKPPRRNDPTESECKTPSHPANKRHSVDPGSTARASPTQTDSRARHERQVWTDEWQKFTGLGRELKHAAERYTNKHGASATDEKLAAVTAIEALLSFILAFVAHDQARVLKRQAGDSSTWVSILAYWRAVKKNTSQFPALNHVCLLLGAVSLGAIHALDLERLAMLPAPGEHTPIPTPTSDGNAIPPDEKKFRKDFSDLKGRLLDSYKDSQRLWLEGTRGLSEDTLEREFPTSWSQRSRNFSERGRPSLRAGDYSGSYFLPFSSLTPPIEVVRFSWSFLKEWCAKERVEWNGRLGL</sequence>
<gene>
    <name evidence="3" type="ORF">POLS_LOCUS6465</name>
</gene>
<feature type="compositionally biased region" description="Low complexity" evidence="1">
    <location>
        <begin position="261"/>
        <end position="271"/>
    </location>
</feature>
<feature type="compositionally biased region" description="Basic and acidic residues" evidence="1">
    <location>
        <begin position="308"/>
        <end position="323"/>
    </location>
</feature>
<feature type="compositionally biased region" description="Basic and acidic residues" evidence="1">
    <location>
        <begin position="438"/>
        <end position="455"/>
    </location>
</feature>
<feature type="compositionally biased region" description="Basic and acidic residues" evidence="1">
    <location>
        <begin position="362"/>
        <end position="376"/>
    </location>
</feature>
<evidence type="ECO:0000256" key="1">
    <source>
        <dbReference type="SAM" id="MobiDB-lite"/>
    </source>
</evidence>
<proteinExistence type="predicted"/>
<feature type="compositionally biased region" description="Basic and acidic residues" evidence="1">
    <location>
        <begin position="121"/>
        <end position="139"/>
    </location>
</feature>
<feature type="domain" description="Ell binding protein Ebp1 C-terminal" evidence="2">
    <location>
        <begin position="491"/>
        <end position="675"/>
    </location>
</feature>
<reference evidence="3" key="1">
    <citation type="submission" date="2021-07" db="EMBL/GenBank/DDBJ databases">
        <authorList>
            <person name="Branca A.L. A."/>
        </authorList>
    </citation>
    <scope>NUCLEOTIDE SEQUENCE</scope>
</reference>
<dbReference type="InterPro" id="IPR049403">
    <property type="entry name" value="Ebp1_C"/>
</dbReference>
<dbReference type="Proteomes" id="UP001153618">
    <property type="component" value="Unassembled WGS sequence"/>
</dbReference>
<dbReference type="Pfam" id="PF21204">
    <property type="entry name" value="Ebp1_C"/>
    <property type="match status" value="1"/>
</dbReference>
<keyword evidence="4" id="KW-1185">Reference proteome</keyword>
<organism evidence="3 4">
    <name type="scientific">Penicillium olsonii</name>
    <dbReference type="NCBI Taxonomy" id="99116"/>
    <lineage>
        <taxon>Eukaryota</taxon>
        <taxon>Fungi</taxon>
        <taxon>Dikarya</taxon>
        <taxon>Ascomycota</taxon>
        <taxon>Pezizomycotina</taxon>
        <taxon>Eurotiomycetes</taxon>
        <taxon>Eurotiomycetidae</taxon>
        <taxon>Eurotiales</taxon>
        <taxon>Aspergillaceae</taxon>
        <taxon>Penicillium</taxon>
    </lineage>
</organism>
<dbReference type="AlphaFoldDB" id="A0A9W4MY87"/>
<comment type="caution">
    <text evidence="3">The sequence shown here is derived from an EMBL/GenBank/DDBJ whole genome shotgun (WGS) entry which is preliminary data.</text>
</comment>
<feature type="region of interest" description="Disordered" evidence="1">
    <location>
        <begin position="106"/>
        <end position="488"/>
    </location>
</feature>
<protein>
    <recommendedName>
        <fullName evidence="2">Ell binding protein Ebp1 C-terminal domain-containing protein</fullName>
    </recommendedName>
</protein>